<sequence length="320" mass="37010">MKIWIEMSRDIEHGGDEWGFTQCIWAPTYKKGKGTNKSWLFWDNVNKVKSGDFILHLRGKGKEAEIVGYSIAKTDGYRTEECPPIAGEWSYCNSFYRVILTDYLKFDNSINLYRLFFDKELELKDYYKKKSKPKNLFFTIQSGRLQCLNGGYLSEVDEALLEIISDGIEKFNDESIPIGLSVSTSTTLRQIKARIGHERFATNVKNNYNNQCCFPGCKIADKEFLIASHIARWADNIEMRGNTSNGLCFCPIHDKAFELGYFSLDDNFRVLVERKIDHSQIFKGYISKFIGLPISKGYIEPDREALKEHRKRCNILNQDC</sequence>
<dbReference type="Proteomes" id="UP000184245">
    <property type="component" value="Unassembled WGS sequence"/>
</dbReference>
<protein>
    <submittedName>
        <fullName evidence="2">HNH endonuclease</fullName>
    </submittedName>
</protein>
<reference evidence="2 3" key="1">
    <citation type="submission" date="2016-11" db="EMBL/GenBank/DDBJ databases">
        <authorList>
            <person name="Jaros S."/>
            <person name="Januszkiewicz K."/>
            <person name="Wedrychowicz H."/>
        </authorList>
    </citation>
    <scope>NUCLEOTIDE SEQUENCE [LARGE SCALE GENOMIC DNA]</scope>
    <source>
        <strain evidence="2 3">DSM 17459</strain>
    </source>
</reference>
<keyword evidence="2" id="KW-0255">Endonuclease</keyword>
<gene>
    <name evidence="2" type="ORF">SAMN02745158_02686</name>
</gene>
<dbReference type="RefSeq" id="WP_072852569.1">
    <property type="nucleotide sequence ID" value="NZ_FQVI01000014.1"/>
</dbReference>
<accession>A0A1M4ZA05</accession>
<keyword evidence="3" id="KW-1185">Reference proteome</keyword>
<dbReference type="EMBL" id="FQVI01000014">
    <property type="protein sequence ID" value="SHF14805.1"/>
    <property type="molecule type" value="Genomic_DNA"/>
</dbReference>
<dbReference type="OrthoDB" id="5678128at2"/>
<keyword evidence="2" id="KW-0378">Hydrolase</keyword>
<dbReference type="AlphaFoldDB" id="A0A1M4ZA05"/>
<dbReference type="InterPro" id="IPR003615">
    <property type="entry name" value="HNH_nuc"/>
</dbReference>
<dbReference type="GO" id="GO:0004519">
    <property type="term" value="F:endonuclease activity"/>
    <property type="evidence" value="ECO:0007669"/>
    <property type="project" value="UniProtKB-KW"/>
</dbReference>
<dbReference type="Pfam" id="PF13391">
    <property type="entry name" value="HNH_2"/>
    <property type="match status" value="1"/>
</dbReference>
<keyword evidence="2" id="KW-0540">Nuclease</keyword>
<evidence type="ECO:0000313" key="2">
    <source>
        <dbReference type="EMBL" id="SHF14805.1"/>
    </source>
</evidence>
<proteinExistence type="predicted"/>
<evidence type="ECO:0000259" key="1">
    <source>
        <dbReference type="Pfam" id="PF13391"/>
    </source>
</evidence>
<evidence type="ECO:0000313" key="3">
    <source>
        <dbReference type="Proteomes" id="UP000184245"/>
    </source>
</evidence>
<organism evidence="2 3">
    <name type="scientific">Lactonifactor longoviformis DSM 17459</name>
    <dbReference type="NCBI Taxonomy" id="1122155"/>
    <lineage>
        <taxon>Bacteria</taxon>
        <taxon>Bacillati</taxon>
        <taxon>Bacillota</taxon>
        <taxon>Clostridia</taxon>
        <taxon>Eubacteriales</taxon>
        <taxon>Clostridiaceae</taxon>
        <taxon>Lactonifactor</taxon>
    </lineage>
</organism>
<name>A0A1M4ZA05_9CLOT</name>
<feature type="domain" description="HNH nuclease" evidence="1">
    <location>
        <begin position="212"/>
        <end position="265"/>
    </location>
</feature>